<evidence type="ECO:0000313" key="4">
    <source>
        <dbReference type="Proteomes" id="UP000658320"/>
    </source>
</evidence>
<reference evidence="3" key="2">
    <citation type="submission" date="2020-09" db="EMBL/GenBank/DDBJ databases">
        <authorList>
            <person name="Sun Q."/>
            <person name="Ohkuma M."/>
        </authorList>
    </citation>
    <scope>NUCLEOTIDE SEQUENCE</scope>
    <source>
        <strain evidence="3">JCM 4346</strain>
    </source>
</reference>
<keyword evidence="4" id="KW-1185">Reference proteome</keyword>
<dbReference type="RefSeq" id="WP_189943008.1">
    <property type="nucleotide sequence ID" value="NZ_BMSX01000027.1"/>
</dbReference>
<dbReference type="GO" id="GO:0016226">
    <property type="term" value="P:iron-sulfur cluster assembly"/>
    <property type="evidence" value="ECO:0007669"/>
    <property type="project" value="InterPro"/>
</dbReference>
<dbReference type="InterPro" id="IPR001075">
    <property type="entry name" value="NIF_FeS_clus_asmbl_NifU_C"/>
</dbReference>
<name>A0A918FLK7_9ACTN</name>
<feature type="domain" description="NIF system FeS cluster assembly NifU C-terminal" evidence="2">
    <location>
        <begin position="110"/>
        <end position="172"/>
    </location>
</feature>
<evidence type="ECO:0000259" key="2">
    <source>
        <dbReference type="Pfam" id="PF01106"/>
    </source>
</evidence>
<dbReference type="AlphaFoldDB" id="A0A918FLK7"/>
<comment type="function">
    <text evidence="1">May be involved in the formation or repair of [Fe-S] clusters present in iron-sulfur proteins.</text>
</comment>
<comment type="caution">
    <text evidence="3">The sequence shown here is derived from an EMBL/GenBank/DDBJ whole genome shotgun (WGS) entry which is preliminary data.</text>
</comment>
<dbReference type="EMBL" id="BMSX01000027">
    <property type="protein sequence ID" value="GGR51676.1"/>
    <property type="molecule type" value="Genomic_DNA"/>
</dbReference>
<dbReference type="Pfam" id="PF01106">
    <property type="entry name" value="NifU"/>
    <property type="match status" value="1"/>
</dbReference>
<dbReference type="Proteomes" id="UP000658320">
    <property type="component" value="Unassembled WGS sequence"/>
</dbReference>
<dbReference type="GO" id="GO:0051536">
    <property type="term" value="F:iron-sulfur cluster binding"/>
    <property type="evidence" value="ECO:0007669"/>
    <property type="project" value="InterPro"/>
</dbReference>
<gene>
    <name evidence="3" type="ORF">GCM10010251_80860</name>
</gene>
<dbReference type="GO" id="GO:0005506">
    <property type="term" value="F:iron ion binding"/>
    <property type="evidence" value="ECO:0007669"/>
    <property type="project" value="InterPro"/>
</dbReference>
<sequence>MIPIHPQQVPGRPDRLRWIVPAGTLTTIGPLAEVPAPLAALLADGTLARITLEFTAVVTCLGADRTWREEGARVRTALHAALDDHAGWIPAAGPDHRHDDRLLYGAAREVLAGQVGDFARSHGGTIDLVGVRDGVVTVRLGGACRGCPASWFTLHQRLERQLRRRQPGLLGVRNIASLVKPADQ</sequence>
<dbReference type="SUPFAM" id="SSF117916">
    <property type="entry name" value="Fe-S cluster assembly (FSCA) domain-like"/>
    <property type="match status" value="1"/>
</dbReference>
<organism evidence="3 4">
    <name type="scientific">Streptomyces aurantiogriseus</name>
    <dbReference type="NCBI Taxonomy" id="66870"/>
    <lineage>
        <taxon>Bacteria</taxon>
        <taxon>Bacillati</taxon>
        <taxon>Actinomycetota</taxon>
        <taxon>Actinomycetes</taxon>
        <taxon>Kitasatosporales</taxon>
        <taxon>Streptomycetaceae</taxon>
        <taxon>Streptomyces</taxon>
    </lineage>
</organism>
<reference evidence="3" key="1">
    <citation type="journal article" date="2014" name="Int. J. Syst. Evol. Microbiol.">
        <title>Complete genome sequence of Corynebacterium casei LMG S-19264T (=DSM 44701T), isolated from a smear-ripened cheese.</title>
        <authorList>
            <consortium name="US DOE Joint Genome Institute (JGI-PGF)"/>
            <person name="Walter F."/>
            <person name="Albersmeier A."/>
            <person name="Kalinowski J."/>
            <person name="Ruckert C."/>
        </authorList>
    </citation>
    <scope>NUCLEOTIDE SEQUENCE</scope>
    <source>
        <strain evidence="3">JCM 4346</strain>
    </source>
</reference>
<dbReference type="InterPro" id="IPR034904">
    <property type="entry name" value="FSCA_dom_sf"/>
</dbReference>
<dbReference type="Gene3D" id="3.30.300.130">
    <property type="entry name" value="Fe-S cluster assembly (FSCA)"/>
    <property type="match status" value="1"/>
</dbReference>
<evidence type="ECO:0000313" key="3">
    <source>
        <dbReference type="EMBL" id="GGR51676.1"/>
    </source>
</evidence>
<accession>A0A918FLK7</accession>
<evidence type="ECO:0000256" key="1">
    <source>
        <dbReference type="ARBA" id="ARBA00049958"/>
    </source>
</evidence>
<protein>
    <recommendedName>
        <fullName evidence="2">NIF system FeS cluster assembly NifU C-terminal domain-containing protein</fullName>
    </recommendedName>
</protein>
<proteinExistence type="predicted"/>